<proteinExistence type="predicted"/>
<evidence type="ECO:0000313" key="2">
    <source>
        <dbReference type="Proteomes" id="UP000622166"/>
    </source>
</evidence>
<protein>
    <submittedName>
        <fullName evidence="1">Uncharacterized protein</fullName>
    </submittedName>
</protein>
<keyword evidence="2" id="KW-1185">Reference proteome</keyword>
<reference evidence="1" key="2">
    <citation type="submission" date="2020-09" db="EMBL/GenBank/DDBJ databases">
        <authorList>
            <person name="Sun Q."/>
            <person name="Ohkuma M."/>
        </authorList>
    </citation>
    <scope>NUCLEOTIDE SEQUENCE</scope>
    <source>
        <strain evidence="1">JCM 4815</strain>
    </source>
</reference>
<dbReference type="AlphaFoldDB" id="A0A918US60"/>
<evidence type="ECO:0000313" key="1">
    <source>
        <dbReference type="EMBL" id="GGZ29475.1"/>
    </source>
</evidence>
<gene>
    <name evidence="1" type="ORF">GCM10010365_57270</name>
</gene>
<dbReference type="Proteomes" id="UP000622166">
    <property type="component" value="Unassembled WGS sequence"/>
</dbReference>
<sequence>MRGYGMPYHLRFFFEYGVHTPLWPGPSGDPHLVDSPYGYPCELERLPITADTQAELARLAEWYQSSLDWEYPPNPTPWPKEQQELFTSQADAALEMLRRELGDGWSVEDQRQQW</sequence>
<accession>A0A918US60</accession>
<organism evidence="1 2">
    <name type="scientific">Streptomyces poonensis</name>
    <dbReference type="NCBI Taxonomy" id="68255"/>
    <lineage>
        <taxon>Bacteria</taxon>
        <taxon>Bacillati</taxon>
        <taxon>Actinomycetota</taxon>
        <taxon>Actinomycetes</taxon>
        <taxon>Kitasatosporales</taxon>
        <taxon>Streptomycetaceae</taxon>
        <taxon>Streptomyces</taxon>
    </lineage>
</organism>
<reference evidence="1" key="1">
    <citation type="journal article" date="2014" name="Int. J. Syst. Evol. Microbiol.">
        <title>Complete genome sequence of Corynebacterium casei LMG S-19264T (=DSM 44701T), isolated from a smear-ripened cheese.</title>
        <authorList>
            <consortium name="US DOE Joint Genome Institute (JGI-PGF)"/>
            <person name="Walter F."/>
            <person name="Albersmeier A."/>
            <person name="Kalinowski J."/>
            <person name="Ruckert C."/>
        </authorList>
    </citation>
    <scope>NUCLEOTIDE SEQUENCE</scope>
    <source>
        <strain evidence="1">JCM 4815</strain>
    </source>
</reference>
<dbReference type="EMBL" id="BMVW01000014">
    <property type="protein sequence ID" value="GGZ29475.1"/>
    <property type="molecule type" value="Genomic_DNA"/>
</dbReference>
<name>A0A918US60_9ACTN</name>
<comment type="caution">
    <text evidence="1">The sequence shown here is derived from an EMBL/GenBank/DDBJ whole genome shotgun (WGS) entry which is preliminary data.</text>
</comment>